<reference evidence="4 5" key="1">
    <citation type="submission" date="2024-03" db="EMBL/GenBank/DDBJ databases">
        <title>Novel species of the genus Variovorax.</title>
        <authorList>
            <person name="Liu Q."/>
            <person name="Xin Y.-H."/>
        </authorList>
    </citation>
    <scope>NUCLEOTIDE SEQUENCE [LARGE SCALE GENOMIC DNA]</scope>
    <source>
        <strain evidence="4 5">KACC 18899</strain>
    </source>
</reference>
<feature type="domain" description="AMP-binding enzyme C-terminal" evidence="3">
    <location>
        <begin position="59"/>
        <end position="132"/>
    </location>
</feature>
<dbReference type="Gene3D" id="3.30.300.30">
    <property type="match status" value="1"/>
</dbReference>
<evidence type="ECO:0000313" key="4">
    <source>
        <dbReference type="EMBL" id="MEJ8814281.1"/>
    </source>
</evidence>
<comment type="similarity">
    <text evidence="1">Belongs to the ATP-dependent AMP-binding enzyme family.</text>
</comment>
<evidence type="ECO:0000259" key="3">
    <source>
        <dbReference type="Pfam" id="PF13193"/>
    </source>
</evidence>
<dbReference type="Proteomes" id="UP001365846">
    <property type="component" value="Unassembled WGS sequence"/>
</dbReference>
<keyword evidence="5" id="KW-1185">Reference proteome</keyword>
<evidence type="ECO:0000313" key="5">
    <source>
        <dbReference type="Proteomes" id="UP001365846"/>
    </source>
</evidence>
<dbReference type="PANTHER" id="PTHR43201:SF5">
    <property type="entry name" value="MEDIUM-CHAIN ACYL-COA LIGASE ACSF2, MITOCHONDRIAL"/>
    <property type="match status" value="1"/>
</dbReference>
<keyword evidence="2" id="KW-0436">Ligase</keyword>
<dbReference type="InterPro" id="IPR045851">
    <property type="entry name" value="AMP-bd_C_sf"/>
</dbReference>
<organism evidence="4 5">
    <name type="scientific">Variovorax ureilyticus</name>
    <dbReference type="NCBI Taxonomy" id="1836198"/>
    <lineage>
        <taxon>Bacteria</taxon>
        <taxon>Pseudomonadati</taxon>
        <taxon>Pseudomonadota</taxon>
        <taxon>Betaproteobacteria</taxon>
        <taxon>Burkholderiales</taxon>
        <taxon>Comamonadaceae</taxon>
        <taxon>Variovorax</taxon>
    </lineage>
</organism>
<dbReference type="Pfam" id="PF13193">
    <property type="entry name" value="AMP-binding_C"/>
    <property type="match status" value="1"/>
</dbReference>
<proteinExistence type="inferred from homology"/>
<name>A0ABU8VKW2_9BURK</name>
<dbReference type="RefSeq" id="WP_340359513.1">
    <property type="nucleotide sequence ID" value="NZ_JBBKZU010000012.1"/>
</dbReference>
<gene>
    <name evidence="4" type="ORF">WKW77_24565</name>
</gene>
<comment type="caution">
    <text evidence="4">The sequence shown here is derived from an EMBL/GenBank/DDBJ whole genome shotgun (WGS) entry which is preliminary data.</text>
</comment>
<dbReference type="EMBL" id="JBBKZU010000012">
    <property type="protein sequence ID" value="MEJ8814281.1"/>
    <property type="molecule type" value="Genomic_DNA"/>
</dbReference>
<sequence length="161" mass="17713">MVFTDYVTPSLVRGATTLRDGEWLSVGDMGHLDADGLLHLLGRQQRMFVVQGKNLFPEEVEQVLADYPSVAAASVQAVPDGVRGMHAVAVLELVQPIDRATLADWCRARLEPYKAPRRVYVCADWPRTTGGKTDHAALARCLAANPEGPVHWQALPWRLSS</sequence>
<dbReference type="InterPro" id="IPR025110">
    <property type="entry name" value="AMP-bd_C"/>
</dbReference>
<accession>A0ABU8VKW2</accession>
<protein>
    <recommendedName>
        <fullName evidence="3">AMP-binding enzyme C-terminal domain-containing protein</fullName>
    </recommendedName>
</protein>
<evidence type="ECO:0000256" key="2">
    <source>
        <dbReference type="ARBA" id="ARBA00022598"/>
    </source>
</evidence>
<dbReference type="PANTHER" id="PTHR43201">
    <property type="entry name" value="ACYL-COA SYNTHETASE"/>
    <property type="match status" value="1"/>
</dbReference>
<dbReference type="SUPFAM" id="SSF56801">
    <property type="entry name" value="Acetyl-CoA synthetase-like"/>
    <property type="match status" value="1"/>
</dbReference>
<evidence type="ECO:0000256" key="1">
    <source>
        <dbReference type="ARBA" id="ARBA00006432"/>
    </source>
</evidence>